<gene>
    <name evidence="7" type="ORF">LZC94_33685</name>
</gene>
<evidence type="ECO:0000256" key="1">
    <source>
        <dbReference type="ARBA" id="ARBA00022516"/>
    </source>
</evidence>
<dbReference type="InterPro" id="IPR011004">
    <property type="entry name" value="Trimer_LpxA-like_sf"/>
</dbReference>
<keyword evidence="1" id="KW-0444">Lipid biosynthesis</keyword>
<dbReference type="SUPFAM" id="SSF51161">
    <property type="entry name" value="Trimeric LpxA-like enzymes"/>
    <property type="match status" value="1"/>
</dbReference>
<reference evidence="7 8" key="1">
    <citation type="submission" date="2021-12" db="EMBL/GenBank/DDBJ databases">
        <title>Discovery of the Pendulisporaceae a myxobacterial family with distinct sporulation behavior and unique specialized metabolism.</title>
        <authorList>
            <person name="Garcia R."/>
            <person name="Popoff A."/>
            <person name="Bader C.D."/>
            <person name="Loehr J."/>
            <person name="Walesch S."/>
            <person name="Walt C."/>
            <person name="Boldt J."/>
            <person name="Bunk B."/>
            <person name="Haeckl F.J.F.P.J."/>
            <person name="Gunesch A.P."/>
            <person name="Birkelbach J."/>
            <person name="Nuebel U."/>
            <person name="Pietschmann T."/>
            <person name="Bach T."/>
            <person name="Mueller R."/>
        </authorList>
    </citation>
    <scope>NUCLEOTIDE SEQUENCE [LARGE SCALE GENOMIC DNA]</scope>
    <source>
        <strain evidence="7 8">MSr11954</strain>
    </source>
</reference>
<keyword evidence="3" id="KW-0808">Transferase</keyword>
<evidence type="ECO:0008006" key="9">
    <source>
        <dbReference type="Google" id="ProtNLM"/>
    </source>
</evidence>
<dbReference type="PROSITE" id="PS00101">
    <property type="entry name" value="HEXAPEP_TRANSFERASES"/>
    <property type="match status" value="1"/>
</dbReference>
<evidence type="ECO:0000256" key="5">
    <source>
        <dbReference type="ARBA" id="ARBA00023098"/>
    </source>
</evidence>
<keyword evidence="5" id="KW-0443">Lipid metabolism</keyword>
<proteinExistence type="predicted"/>
<dbReference type="EMBL" id="CP089984">
    <property type="protein sequence ID" value="WXB12790.1"/>
    <property type="molecule type" value="Genomic_DNA"/>
</dbReference>
<protein>
    <recommendedName>
        <fullName evidence="9">UDP-3-O-(3-hydroxymyristoyl)glucosamine N-acyltransferase</fullName>
    </recommendedName>
</protein>
<dbReference type="CDD" id="cd03352">
    <property type="entry name" value="LbH_LpxD"/>
    <property type="match status" value="1"/>
</dbReference>
<evidence type="ECO:0000256" key="6">
    <source>
        <dbReference type="ARBA" id="ARBA00023315"/>
    </source>
</evidence>
<evidence type="ECO:0000256" key="4">
    <source>
        <dbReference type="ARBA" id="ARBA00022737"/>
    </source>
</evidence>
<organism evidence="7 8">
    <name type="scientific">Pendulispora albinea</name>
    <dbReference type="NCBI Taxonomy" id="2741071"/>
    <lineage>
        <taxon>Bacteria</taxon>
        <taxon>Pseudomonadati</taxon>
        <taxon>Myxococcota</taxon>
        <taxon>Myxococcia</taxon>
        <taxon>Myxococcales</taxon>
        <taxon>Sorangiineae</taxon>
        <taxon>Pendulisporaceae</taxon>
        <taxon>Pendulispora</taxon>
    </lineage>
</organism>
<dbReference type="Proteomes" id="UP001370348">
    <property type="component" value="Chromosome"/>
</dbReference>
<keyword evidence="2" id="KW-0441">Lipid A biosynthesis</keyword>
<dbReference type="InterPro" id="IPR018357">
    <property type="entry name" value="Hexapep_transf_CS"/>
</dbReference>
<accession>A0ABZ2LR45</accession>
<dbReference type="InterPro" id="IPR001451">
    <property type="entry name" value="Hexapep"/>
</dbReference>
<keyword evidence="4" id="KW-0677">Repeat</keyword>
<evidence type="ECO:0000256" key="3">
    <source>
        <dbReference type="ARBA" id="ARBA00022679"/>
    </source>
</evidence>
<evidence type="ECO:0000256" key="2">
    <source>
        <dbReference type="ARBA" id="ARBA00022556"/>
    </source>
</evidence>
<dbReference type="InterPro" id="IPR007691">
    <property type="entry name" value="LpxD"/>
</dbReference>
<sequence length="287" mass="28833">MLLALPEIPLSVLAARWGGQVPIDAAITSIAPPEGASAGALAPVLRSSRLGEALAARQRGAALLIDASLASRLPAPSAGEACWVHAHATWAMAQVLGMCVLQLPPPVIGEGSSIGPHAVLHPGVVLGKNVKVGAHAVLGHPGFGWATGPDAQLVAVPQLGGVVIEDDVSIGPLSTVDAGTLSPTVVRRGTKIDAHVHVGHNCVIGEGCIVAAQAGFAGSVTLGRGVLVGGQAGIADHVKVGDGARIAAKSGVIGDVAAGEVVAGYPAVARMRWLRGLAWLYRNREGE</sequence>
<dbReference type="PANTHER" id="PTHR43378">
    <property type="entry name" value="UDP-3-O-ACYLGLUCOSAMINE N-ACYLTRANSFERASE"/>
    <property type="match status" value="1"/>
</dbReference>
<dbReference type="RefSeq" id="WP_394822410.1">
    <property type="nucleotide sequence ID" value="NZ_CP089984.1"/>
</dbReference>
<dbReference type="PANTHER" id="PTHR43378:SF2">
    <property type="entry name" value="UDP-3-O-ACYLGLUCOSAMINE N-ACYLTRANSFERASE 1, MITOCHONDRIAL-RELATED"/>
    <property type="match status" value="1"/>
</dbReference>
<keyword evidence="8" id="KW-1185">Reference proteome</keyword>
<evidence type="ECO:0000313" key="8">
    <source>
        <dbReference type="Proteomes" id="UP001370348"/>
    </source>
</evidence>
<name>A0ABZ2LR45_9BACT</name>
<keyword evidence="6" id="KW-0012">Acyltransferase</keyword>
<dbReference type="Pfam" id="PF00132">
    <property type="entry name" value="Hexapep"/>
    <property type="match status" value="2"/>
</dbReference>
<dbReference type="Gene3D" id="2.160.10.10">
    <property type="entry name" value="Hexapeptide repeat proteins"/>
    <property type="match status" value="1"/>
</dbReference>
<dbReference type="Pfam" id="PF14602">
    <property type="entry name" value="Hexapep_2"/>
    <property type="match status" value="1"/>
</dbReference>
<evidence type="ECO:0000313" key="7">
    <source>
        <dbReference type="EMBL" id="WXB12790.1"/>
    </source>
</evidence>